<keyword evidence="18" id="KW-1185">Reference proteome</keyword>
<evidence type="ECO:0000256" key="2">
    <source>
        <dbReference type="ARBA" id="ARBA00004174"/>
    </source>
</evidence>
<evidence type="ECO:0000256" key="4">
    <source>
        <dbReference type="ARBA" id="ARBA00010617"/>
    </source>
</evidence>
<keyword evidence="8" id="KW-0256">Endoplasmic reticulum</keyword>
<dbReference type="PANTHER" id="PTHR24302:SF32">
    <property type="entry name" value="CYTOCHROME P450, FAMILY 3, SUBFAMILY A, POLYPEPTIDE 65"/>
    <property type="match status" value="1"/>
</dbReference>
<keyword evidence="12 16" id="KW-0503">Monooxygenase</keyword>
<keyword evidence="11 15" id="KW-0408">Iron</keyword>
<feature type="transmembrane region" description="Helical" evidence="17">
    <location>
        <begin position="215"/>
        <end position="233"/>
    </location>
</feature>
<feature type="binding site" description="axial binding residue" evidence="15">
    <location>
        <position position="446"/>
    </location>
    <ligand>
        <name>heme</name>
        <dbReference type="ChEBI" id="CHEBI:30413"/>
    </ligand>
    <ligandPart>
        <name>Fe</name>
        <dbReference type="ChEBI" id="CHEBI:18248"/>
    </ligandPart>
</feature>
<dbReference type="Pfam" id="PF00067">
    <property type="entry name" value="p450"/>
    <property type="match status" value="1"/>
</dbReference>
<evidence type="ECO:0000256" key="1">
    <source>
        <dbReference type="ARBA" id="ARBA00001971"/>
    </source>
</evidence>
<evidence type="ECO:0000256" key="9">
    <source>
        <dbReference type="ARBA" id="ARBA00022848"/>
    </source>
</evidence>
<keyword evidence="10 16" id="KW-0560">Oxidoreductase</keyword>
<evidence type="ECO:0000256" key="10">
    <source>
        <dbReference type="ARBA" id="ARBA00023002"/>
    </source>
</evidence>
<dbReference type="GO" id="GO:0005506">
    <property type="term" value="F:iron ion binding"/>
    <property type="evidence" value="ECO:0007669"/>
    <property type="project" value="InterPro"/>
</dbReference>
<evidence type="ECO:0000256" key="16">
    <source>
        <dbReference type="RuleBase" id="RU000461"/>
    </source>
</evidence>
<feature type="transmembrane region" description="Helical" evidence="17">
    <location>
        <begin position="303"/>
        <end position="326"/>
    </location>
</feature>
<accession>A0A6J2VXB2</accession>
<sequence>MDILSFFLTETGVLLLLFLGLVVLYGYWPYGQFEKLGIPGPKPLPFFGTLIHYRKGTFIFDLECFRKYGKIWGIYEGRQPVLCVMDKTIIKTILIKEFYSLFTNRRNFRLNGPFNDSVFSAADEHWRRIRTVLSPSFTSGRLKEMFGIMKKNSNILMKTLQRKADLGEAADFKELFGAYSMDVVTNTAFSVNVDSLNNPKDPFVNNLKKMLKFDFLSPLFIITFVFPFAVPLIEKMNFTFFPSSVTDFFYASLKKIKSDRVANDHERRVDFMQLMVDSQKPEKNGHSKTEETGLTDCEILSQAMIFIFAGYETTSCTLTFLFYNLATHPQTMRKLQEEIDQTFPNKAPVQYDKLMQMEYLDDVLNESLRLYPVVSRLERICKKTVEINGVTIPKGTVVLVPTYALHRDPEIWTDPEKFNPDRFSKENKESIDPCTFLPFGAGPRNCIGMRFALVSMKLVITEILQRFDVYVCPETRIPVVLSPTGLICPEHPIKLGLTPRSSSSSD</sequence>
<organism evidence="18 19">
    <name type="scientific">Chanos chanos</name>
    <name type="common">Milkfish</name>
    <name type="synonym">Mugil chanos</name>
    <dbReference type="NCBI Taxonomy" id="29144"/>
    <lineage>
        <taxon>Eukaryota</taxon>
        <taxon>Metazoa</taxon>
        <taxon>Chordata</taxon>
        <taxon>Craniata</taxon>
        <taxon>Vertebrata</taxon>
        <taxon>Euteleostomi</taxon>
        <taxon>Actinopterygii</taxon>
        <taxon>Neopterygii</taxon>
        <taxon>Teleostei</taxon>
        <taxon>Ostariophysi</taxon>
        <taxon>Gonorynchiformes</taxon>
        <taxon>Chanidae</taxon>
        <taxon>Chanos</taxon>
    </lineage>
</organism>
<name>A0A6J2VXB2_CHACN</name>
<comment type="similarity">
    <text evidence="4 16">Belongs to the cytochrome P450 family.</text>
</comment>
<protein>
    <recommendedName>
        <fullName evidence="5">unspecific monooxygenase</fullName>
        <ecNumber evidence="5">1.14.14.1</ecNumber>
    </recommendedName>
</protein>
<evidence type="ECO:0000256" key="12">
    <source>
        <dbReference type="ARBA" id="ARBA00023033"/>
    </source>
</evidence>
<comment type="subcellular location">
    <subcellularLocation>
        <location evidence="3">Endoplasmic reticulum membrane</location>
        <topology evidence="3">Peripheral membrane protein</topology>
    </subcellularLocation>
    <subcellularLocation>
        <location evidence="2">Microsome membrane</location>
        <topology evidence="2">Peripheral membrane protein</topology>
    </subcellularLocation>
</comment>
<dbReference type="AlphaFoldDB" id="A0A6J2VXB2"/>
<dbReference type="GO" id="GO:0016712">
    <property type="term" value="F:oxidoreductase activity, acting on paired donors, with incorporation or reduction of molecular oxygen, reduced flavin or flavoprotein as one donor, and incorporation of one atom of oxygen"/>
    <property type="evidence" value="ECO:0007669"/>
    <property type="project" value="UniProtKB-EC"/>
</dbReference>
<proteinExistence type="inferred from homology"/>
<dbReference type="EC" id="1.14.14.1" evidence="5"/>
<keyword evidence="6 15" id="KW-0349">Heme</keyword>
<dbReference type="RefSeq" id="XP_030636573.1">
    <property type="nucleotide sequence ID" value="XM_030780713.1"/>
</dbReference>
<feature type="transmembrane region" description="Helical" evidence="17">
    <location>
        <begin position="6"/>
        <end position="28"/>
    </location>
</feature>
<keyword evidence="13 17" id="KW-0472">Membrane</keyword>
<dbReference type="GeneID" id="115817412"/>
<dbReference type="GO" id="GO:0005789">
    <property type="term" value="C:endoplasmic reticulum membrane"/>
    <property type="evidence" value="ECO:0007669"/>
    <property type="project" value="UniProtKB-SubCell"/>
</dbReference>
<dbReference type="InterPro" id="IPR001128">
    <property type="entry name" value="Cyt_P450"/>
</dbReference>
<evidence type="ECO:0000256" key="17">
    <source>
        <dbReference type="SAM" id="Phobius"/>
    </source>
</evidence>
<evidence type="ECO:0000256" key="15">
    <source>
        <dbReference type="PIRSR" id="PIRSR602401-1"/>
    </source>
</evidence>
<dbReference type="Gene3D" id="1.10.630.10">
    <property type="entry name" value="Cytochrome P450"/>
    <property type="match status" value="1"/>
</dbReference>
<evidence type="ECO:0000256" key="6">
    <source>
        <dbReference type="ARBA" id="ARBA00022617"/>
    </source>
</evidence>
<keyword evidence="7 15" id="KW-0479">Metal-binding</keyword>
<dbReference type="InParanoid" id="A0A6J2VXB2"/>
<evidence type="ECO:0000256" key="14">
    <source>
        <dbReference type="ARBA" id="ARBA00047827"/>
    </source>
</evidence>
<keyword evidence="17" id="KW-1133">Transmembrane helix</keyword>
<dbReference type="InterPro" id="IPR036396">
    <property type="entry name" value="Cyt_P450_sf"/>
</dbReference>
<dbReference type="Proteomes" id="UP000504632">
    <property type="component" value="Chromosome 7"/>
</dbReference>
<dbReference type="InterPro" id="IPR017972">
    <property type="entry name" value="Cyt_P450_CS"/>
</dbReference>
<evidence type="ECO:0000256" key="5">
    <source>
        <dbReference type="ARBA" id="ARBA00012109"/>
    </source>
</evidence>
<evidence type="ECO:0000256" key="3">
    <source>
        <dbReference type="ARBA" id="ARBA00004406"/>
    </source>
</evidence>
<evidence type="ECO:0000256" key="7">
    <source>
        <dbReference type="ARBA" id="ARBA00022723"/>
    </source>
</evidence>
<dbReference type="PANTHER" id="PTHR24302">
    <property type="entry name" value="CYTOCHROME P450 FAMILY 3"/>
    <property type="match status" value="1"/>
</dbReference>
<dbReference type="PRINTS" id="PR00385">
    <property type="entry name" value="P450"/>
</dbReference>
<comment type="cofactor">
    <cofactor evidence="1 15">
        <name>heme</name>
        <dbReference type="ChEBI" id="CHEBI:30413"/>
    </cofactor>
</comment>
<dbReference type="InterPro" id="IPR050705">
    <property type="entry name" value="Cytochrome_P450_3A"/>
</dbReference>
<comment type="catalytic activity">
    <reaction evidence="14">
        <text>an organic molecule + reduced [NADPH--hemoprotein reductase] + O2 = an alcohol + oxidized [NADPH--hemoprotein reductase] + H2O + H(+)</text>
        <dbReference type="Rhea" id="RHEA:17149"/>
        <dbReference type="Rhea" id="RHEA-COMP:11964"/>
        <dbReference type="Rhea" id="RHEA-COMP:11965"/>
        <dbReference type="ChEBI" id="CHEBI:15377"/>
        <dbReference type="ChEBI" id="CHEBI:15378"/>
        <dbReference type="ChEBI" id="CHEBI:15379"/>
        <dbReference type="ChEBI" id="CHEBI:30879"/>
        <dbReference type="ChEBI" id="CHEBI:57618"/>
        <dbReference type="ChEBI" id="CHEBI:58210"/>
        <dbReference type="ChEBI" id="CHEBI:142491"/>
        <dbReference type="EC" id="1.14.14.1"/>
    </reaction>
</comment>
<dbReference type="FunFam" id="1.10.630.10:FF:000003">
    <property type="entry name" value="cytochrome P450 3A12-like isoform X2"/>
    <property type="match status" value="1"/>
</dbReference>
<dbReference type="PRINTS" id="PR00463">
    <property type="entry name" value="EP450I"/>
</dbReference>
<dbReference type="InterPro" id="IPR002401">
    <property type="entry name" value="Cyt_P450_E_grp-I"/>
</dbReference>
<dbReference type="GO" id="GO:0008395">
    <property type="term" value="F:steroid hydroxylase activity"/>
    <property type="evidence" value="ECO:0007669"/>
    <property type="project" value="TreeGrafter"/>
</dbReference>
<gene>
    <name evidence="19" type="primary">LOC115817412</name>
</gene>
<evidence type="ECO:0000313" key="19">
    <source>
        <dbReference type="RefSeq" id="XP_030636573.1"/>
    </source>
</evidence>
<evidence type="ECO:0000256" key="11">
    <source>
        <dbReference type="ARBA" id="ARBA00023004"/>
    </source>
</evidence>
<evidence type="ECO:0000256" key="8">
    <source>
        <dbReference type="ARBA" id="ARBA00022824"/>
    </source>
</evidence>
<evidence type="ECO:0000313" key="18">
    <source>
        <dbReference type="Proteomes" id="UP000504632"/>
    </source>
</evidence>
<dbReference type="PROSITE" id="PS00086">
    <property type="entry name" value="CYTOCHROME_P450"/>
    <property type="match status" value="1"/>
</dbReference>
<keyword evidence="17" id="KW-0812">Transmembrane</keyword>
<reference evidence="19" key="1">
    <citation type="submission" date="2025-08" db="UniProtKB">
        <authorList>
            <consortium name="RefSeq"/>
        </authorList>
    </citation>
    <scope>IDENTIFICATION</scope>
</reference>
<dbReference type="SUPFAM" id="SSF48264">
    <property type="entry name" value="Cytochrome P450"/>
    <property type="match status" value="1"/>
</dbReference>
<dbReference type="OrthoDB" id="1470350at2759"/>
<dbReference type="GO" id="GO:0020037">
    <property type="term" value="F:heme binding"/>
    <property type="evidence" value="ECO:0007669"/>
    <property type="project" value="InterPro"/>
</dbReference>
<evidence type="ECO:0000256" key="13">
    <source>
        <dbReference type="ARBA" id="ARBA00023136"/>
    </source>
</evidence>
<keyword evidence="9" id="KW-0492">Microsome</keyword>